<organism evidence="3">
    <name type="scientific">Schistosoma curassoni</name>
    <dbReference type="NCBI Taxonomy" id="6186"/>
    <lineage>
        <taxon>Eukaryota</taxon>
        <taxon>Metazoa</taxon>
        <taxon>Spiralia</taxon>
        <taxon>Lophotrochozoa</taxon>
        <taxon>Platyhelminthes</taxon>
        <taxon>Trematoda</taxon>
        <taxon>Digenea</taxon>
        <taxon>Strigeidida</taxon>
        <taxon>Schistosomatoidea</taxon>
        <taxon>Schistosomatidae</taxon>
        <taxon>Schistosoma</taxon>
    </lineage>
</organism>
<name>A0A183L0W9_9TREM</name>
<dbReference type="Proteomes" id="UP000279833">
    <property type="component" value="Unassembled WGS sequence"/>
</dbReference>
<dbReference type="EMBL" id="UZAK01045423">
    <property type="protein sequence ID" value="VDP73920.1"/>
    <property type="molecule type" value="Genomic_DNA"/>
</dbReference>
<gene>
    <name evidence="1" type="ORF">SCUD_LOCUS20969</name>
</gene>
<reference evidence="1 2" key="2">
    <citation type="submission" date="2018-11" db="EMBL/GenBank/DDBJ databases">
        <authorList>
            <consortium name="Pathogen Informatics"/>
        </authorList>
    </citation>
    <scope>NUCLEOTIDE SEQUENCE [LARGE SCALE GENOMIC DNA]</scope>
    <source>
        <strain evidence="1">Dakar</strain>
        <strain evidence="2">Dakar, Senegal</strain>
    </source>
</reference>
<proteinExistence type="predicted"/>
<dbReference type="WBParaSite" id="SCUD_0002097101-mRNA-1">
    <property type="protein sequence ID" value="SCUD_0002097101-mRNA-1"/>
    <property type="gene ID" value="SCUD_0002097101"/>
</dbReference>
<evidence type="ECO:0000313" key="2">
    <source>
        <dbReference type="Proteomes" id="UP000279833"/>
    </source>
</evidence>
<accession>A0A183L0W9</accession>
<keyword evidence="2" id="KW-1185">Reference proteome</keyword>
<sequence length="43" mass="5210">MGILNPKTGTITIEIQWLYRHQIYIDTLYQTDEIGARQYHQMR</sequence>
<evidence type="ECO:0000313" key="1">
    <source>
        <dbReference type="EMBL" id="VDP73920.1"/>
    </source>
</evidence>
<evidence type="ECO:0000313" key="3">
    <source>
        <dbReference type="WBParaSite" id="SCUD_0002097101-mRNA-1"/>
    </source>
</evidence>
<reference evidence="3" key="1">
    <citation type="submission" date="2016-06" db="UniProtKB">
        <authorList>
            <consortium name="WormBaseParasite"/>
        </authorList>
    </citation>
    <scope>IDENTIFICATION</scope>
</reference>
<protein>
    <submittedName>
        <fullName evidence="3">Transposase</fullName>
    </submittedName>
</protein>
<dbReference type="AlphaFoldDB" id="A0A183L0W9"/>
<dbReference type="STRING" id="6186.A0A183L0W9"/>